<dbReference type="PANTHER" id="PTHR33121">
    <property type="entry name" value="CYCLIC DI-GMP PHOSPHODIESTERASE PDEF"/>
    <property type="match status" value="1"/>
</dbReference>
<keyword evidence="3" id="KW-1185">Reference proteome</keyword>
<dbReference type="STRING" id="1796497.GCE9029_03122"/>
<organism evidence="2 3">
    <name type="scientific">Grimontia celer</name>
    <dbReference type="NCBI Taxonomy" id="1796497"/>
    <lineage>
        <taxon>Bacteria</taxon>
        <taxon>Pseudomonadati</taxon>
        <taxon>Pseudomonadota</taxon>
        <taxon>Gammaproteobacteria</taxon>
        <taxon>Vibrionales</taxon>
        <taxon>Vibrionaceae</taxon>
        <taxon>Grimontia</taxon>
    </lineage>
</organism>
<dbReference type="PROSITE" id="PS50883">
    <property type="entry name" value="EAL"/>
    <property type="match status" value="1"/>
</dbReference>
<keyword evidence="2" id="KW-0378">Hydrolase</keyword>
<dbReference type="InterPro" id="IPR035919">
    <property type="entry name" value="EAL_sf"/>
</dbReference>
<reference evidence="3" key="1">
    <citation type="submission" date="2016-02" db="EMBL/GenBank/DDBJ databases">
        <authorList>
            <person name="Rodrigo-Torres Lidia"/>
            <person name="Arahal R.David."/>
        </authorList>
    </citation>
    <scope>NUCLEOTIDE SEQUENCE [LARGE SCALE GENOMIC DNA]</scope>
    <source>
        <strain evidence="3">CECT 9029</strain>
    </source>
</reference>
<sequence length="277" mass="31075">MVKHLRTQSEFEECLCADDNGDVMAIFNGLELRSVFQPIFRANGTVLGFEALVRARSVDGDPVCPAYIFRNLERDDPGFGDQVSLDKLARVIHLRNFSPYAGNHSIFLNVLPSSAIASIQTFSNQNLMLKRLAELGIPRHHVVLEVVEHLHSDTASLSVATTQSINNGFQIAVDDYGVEGSEEKRVRMIRPSLIKLDRSLVQRYVEGEVDTLLRAIALANEVNAEILVEGIENQEEYEAMRALHINYFQGFYLGMPQRLEDFFAANPAKRGPTQKVE</sequence>
<evidence type="ECO:0000313" key="3">
    <source>
        <dbReference type="Proteomes" id="UP000071641"/>
    </source>
</evidence>
<feature type="domain" description="EAL" evidence="1">
    <location>
        <begin position="16"/>
        <end position="270"/>
    </location>
</feature>
<dbReference type="EC" id="3.1.4.52" evidence="2"/>
<dbReference type="CDD" id="cd01948">
    <property type="entry name" value="EAL"/>
    <property type="match status" value="1"/>
</dbReference>
<dbReference type="GO" id="GO:0071111">
    <property type="term" value="F:cyclic-guanylate-specific phosphodiesterase activity"/>
    <property type="evidence" value="ECO:0007669"/>
    <property type="project" value="UniProtKB-EC"/>
</dbReference>
<proteinExistence type="predicted"/>
<dbReference type="AlphaFoldDB" id="A0A128F705"/>
<dbReference type="OrthoDB" id="1673646at2"/>
<dbReference type="InterPro" id="IPR001633">
    <property type="entry name" value="EAL_dom"/>
</dbReference>
<dbReference type="Pfam" id="PF00563">
    <property type="entry name" value="EAL"/>
    <property type="match status" value="1"/>
</dbReference>
<dbReference type="SUPFAM" id="SSF141868">
    <property type="entry name" value="EAL domain-like"/>
    <property type="match status" value="1"/>
</dbReference>
<dbReference type="InterPro" id="IPR050706">
    <property type="entry name" value="Cyclic-di-GMP_PDE-like"/>
</dbReference>
<dbReference type="EMBL" id="FIZX01000002">
    <property type="protein sequence ID" value="CZF82260.1"/>
    <property type="molecule type" value="Genomic_DNA"/>
</dbReference>
<evidence type="ECO:0000259" key="1">
    <source>
        <dbReference type="PROSITE" id="PS50883"/>
    </source>
</evidence>
<dbReference type="SMART" id="SM00052">
    <property type="entry name" value="EAL"/>
    <property type="match status" value="1"/>
</dbReference>
<accession>A0A128F705</accession>
<gene>
    <name evidence="2" type="primary">dosP_5</name>
    <name evidence="2" type="ORF">GCE9029_03122</name>
</gene>
<dbReference type="PANTHER" id="PTHR33121:SF76">
    <property type="entry name" value="SIGNALING PROTEIN"/>
    <property type="match status" value="1"/>
</dbReference>
<dbReference type="Proteomes" id="UP000071641">
    <property type="component" value="Unassembled WGS sequence"/>
</dbReference>
<name>A0A128F705_9GAMM</name>
<evidence type="ECO:0000313" key="2">
    <source>
        <dbReference type="EMBL" id="CZF82260.1"/>
    </source>
</evidence>
<dbReference type="Gene3D" id="3.20.20.450">
    <property type="entry name" value="EAL domain"/>
    <property type="match status" value="1"/>
</dbReference>
<protein>
    <submittedName>
        <fullName evidence="2">Oxygen sensor protein DosP</fullName>
        <ecNumber evidence="2">3.1.4.52</ecNumber>
    </submittedName>
</protein>